<dbReference type="KEGG" id="whr:OG579_04205"/>
<keyword evidence="3" id="KW-1185">Reference proteome</keyword>
<keyword evidence="1" id="KW-0472">Membrane</keyword>
<dbReference type="Proteomes" id="UP001432128">
    <property type="component" value="Chromosome"/>
</dbReference>
<evidence type="ECO:0000256" key="1">
    <source>
        <dbReference type="SAM" id="Phobius"/>
    </source>
</evidence>
<dbReference type="EMBL" id="CP108021">
    <property type="protein sequence ID" value="WUM21026.1"/>
    <property type="molecule type" value="Genomic_DNA"/>
</dbReference>
<feature type="transmembrane region" description="Helical" evidence="1">
    <location>
        <begin position="73"/>
        <end position="91"/>
    </location>
</feature>
<gene>
    <name evidence="2" type="ORF">OG579_04205</name>
</gene>
<accession>A0AAU4K4M2</accession>
<dbReference type="RefSeq" id="WP_328858209.1">
    <property type="nucleotide sequence ID" value="NZ_CP108021.1"/>
</dbReference>
<feature type="transmembrane region" description="Helical" evidence="1">
    <location>
        <begin position="50"/>
        <end position="67"/>
    </location>
</feature>
<keyword evidence="1" id="KW-1133">Transmembrane helix</keyword>
<keyword evidence="1" id="KW-0812">Transmembrane</keyword>
<reference evidence="2 3" key="1">
    <citation type="submission" date="2022-10" db="EMBL/GenBank/DDBJ databases">
        <title>The complete genomes of actinobacterial strains from the NBC collection.</title>
        <authorList>
            <person name="Joergensen T.S."/>
            <person name="Alvarez Arevalo M."/>
            <person name="Sterndorff E.B."/>
            <person name="Faurdal D."/>
            <person name="Vuksanovic O."/>
            <person name="Mourched A.-S."/>
            <person name="Charusanti P."/>
            <person name="Shaw S."/>
            <person name="Blin K."/>
            <person name="Weber T."/>
        </authorList>
    </citation>
    <scope>NUCLEOTIDE SEQUENCE [LARGE SCALE GENOMIC DNA]</scope>
    <source>
        <strain evidence="2 3">NBC_00319</strain>
    </source>
</reference>
<dbReference type="AlphaFoldDB" id="A0AAU4K4M2"/>
<feature type="transmembrane region" description="Helical" evidence="1">
    <location>
        <begin position="103"/>
        <end position="122"/>
    </location>
</feature>
<feature type="transmembrane region" description="Helical" evidence="1">
    <location>
        <begin position="6"/>
        <end position="29"/>
    </location>
</feature>
<protein>
    <submittedName>
        <fullName evidence="2">Uncharacterized protein</fullName>
    </submittedName>
</protein>
<proteinExistence type="predicted"/>
<name>A0AAU4K4M2_9NOCA</name>
<organism evidence="2 3">
    <name type="scientific">Williamsia herbipolensis</name>
    <dbReference type="NCBI Taxonomy" id="1603258"/>
    <lineage>
        <taxon>Bacteria</taxon>
        <taxon>Bacillati</taxon>
        <taxon>Actinomycetota</taxon>
        <taxon>Actinomycetes</taxon>
        <taxon>Mycobacteriales</taxon>
        <taxon>Nocardiaceae</taxon>
        <taxon>Williamsia</taxon>
    </lineage>
</organism>
<evidence type="ECO:0000313" key="3">
    <source>
        <dbReference type="Proteomes" id="UP001432128"/>
    </source>
</evidence>
<evidence type="ECO:0000313" key="2">
    <source>
        <dbReference type="EMBL" id="WUM21026.1"/>
    </source>
</evidence>
<sequence>MTPAVRIGVGVIVAIGLLEMALSSIAALAGMSSWSQRFTELTRIEPSPSLRLGLGIVAGVAAVSLAVGFARPTWFIVGGVLLTADAGAVLVRQLYLGDSGSSLIPYALFTACGLVAIGAGALTR</sequence>